<dbReference type="HOGENOM" id="CLU_053359_6_0_11"/>
<feature type="transmembrane region" description="Helical" evidence="5">
    <location>
        <begin position="56"/>
        <end position="74"/>
    </location>
</feature>
<evidence type="ECO:0000313" key="8">
    <source>
        <dbReference type="EMBL" id="MDX5894877.1"/>
    </source>
</evidence>
<dbReference type="Proteomes" id="UP000025229">
    <property type="component" value="Chromosome"/>
</dbReference>
<proteinExistence type="predicted"/>
<evidence type="ECO:0000313" key="9">
    <source>
        <dbReference type="Proteomes" id="UP000025229"/>
    </source>
</evidence>
<dbReference type="InterPro" id="IPR003807">
    <property type="entry name" value="DUF202"/>
</dbReference>
<evidence type="ECO:0000256" key="1">
    <source>
        <dbReference type="ARBA" id="ARBA00004127"/>
    </source>
</evidence>
<reference evidence="8" key="2">
    <citation type="submission" date="2023-11" db="EMBL/GenBank/DDBJ databases">
        <title>MicrobeMod: A computational toolkit for identifying prokaryotic methylation and restriction-modification with nanopore sequencing.</title>
        <authorList>
            <person name="Crits-Christoph A."/>
            <person name="Kang S.C."/>
            <person name="Lee H."/>
            <person name="Ostrov N."/>
        </authorList>
    </citation>
    <scope>NUCLEOTIDE SEQUENCE</scope>
    <source>
        <strain evidence="8">ATCC 51242</strain>
    </source>
</reference>
<dbReference type="Proteomes" id="UP001281130">
    <property type="component" value="Unassembled WGS sequence"/>
</dbReference>
<dbReference type="Pfam" id="PF02656">
    <property type="entry name" value="DUF202"/>
    <property type="match status" value="1"/>
</dbReference>
<feature type="transmembrane region" description="Helical" evidence="5">
    <location>
        <begin position="31"/>
        <end position="50"/>
    </location>
</feature>
<dbReference type="EMBL" id="JAWXXX010000001">
    <property type="protein sequence ID" value="MDX5894877.1"/>
    <property type="molecule type" value="Genomic_DNA"/>
</dbReference>
<evidence type="ECO:0000259" key="6">
    <source>
        <dbReference type="Pfam" id="PF02656"/>
    </source>
</evidence>
<feature type="transmembrane region" description="Helical" evidence="5">
    <location>
        <begin position="95"/>
        <end position="117"/>
    </location>
</feature>
<accession>A0A023X555</accession>
<dbReference type="KEGG" id="rrd:RradSPS_2190"/>
<dbReference type="OrthoDB" id="582337at2"/>
<dbReference type="EMBL" id="CP007514">
    <property type="protein sequence ID" value="AHY47473.1"/>
    <property type="molecule type" value="Genomic_DNA"/>
</dbReference>
<gene>
    <name evidence="7" type="ORF">RradSPS_2190</name>
    <name evidence="8" type="ORF">SIL72_12685</name>
</gene>
<dbReference type="STRING" id="42256.RradSPS_2190"/>
<evidence type="ECO:0000256" key="5">
    <source>
        <dbReference type="SAM" id="Phobius"/>
    </source>
</evidence>
<dbReference type="GO" id="GO:0012505">
    <property type="term" value="C:endomembrane system"/>
    <property type="evidence" value="ECO:0007669"/>
    <property type="project" value="UniProtKB-SubCell"/>
</dbReference>
<feature type="domain" description="DUF202" evidence="6">
    <location>
        <begin position="15"/>
        <end position="82"/>
    </location>
</feature>
<keyword evidence="2 5" id="KW-0812">Transmembrane</keyword>
<reference evidence="7 9" key="1">
    <citation type="submission" date="2014-03" db="EMBL/GenBank/DDBJ databases">
        <title>Complete genome sequence of the Radio-Resistant Rubrobacter radiotolerans RSPS-4.</title>
        <authorList>
            <person name="Egas C.C."/>
            <person name="Barroso C.C."/>
            <person name="Froufe H.J.C."/>
            <person name="Pacheco J.J."/>
            <person name="Albuquerque L.L."/>
            <person name="da Costa M.M.S."/>
        </authorList>
    </citation>
    <scope>NUCLEOTIDE SEQUENCE [LARGE SCALE GENOMIC DNA]</scope>
    <source>
        <strain evidence="7 9">RSPS-4</strain>
    </source>
</reference>
<evidence type="ECO:0000256" key="2">
    <source>
        <dbReference type="ARBA" id="ARBA00022692"/>
    </source>
</evidence>
<evidence type="ECO:0000256" key="3">
    <source>
        <dbReference type="ARBA" id="ARBA00022989"/>
    </source>
</evidence>
<evidence type="ECO:0000313" key="7">
    <source>
        <dbReference type="EMBL" id="AHY47473.1"/>
    </source>
</evidence>
<protein>
    <submittedName>
        <fullName evidence="8">DUF202 domain-containing protein</fullName>
    </submittedName>
</protein>
<dbReference type="AlphaFoldDB" id="A0A023X555"/>
<keyword evidence="4 5" id="KW-0472">Membrane</keyword>
<sequence length="121" mass="12881">MRESGNIPAGETLAREHLANERTLLSWMRTGMNSIGIGILLHALAGIAGGERAGEFAAFGVALVVFGAVVQLFAAARFIRYRTDLLQARMTSSGIVYLFVTVGFVLLGVAYIGYVVISAMS</sequence>
<comment type="subcellular location">
    <subcellularLocation>
        <location evidence="1">Endomembrane system</location>
        <topology evidence="1">Multi-pass membrane protein</topology>
    </subcellularLocation>
</comment>
<dbReference type="RefSeq" id="WP_143534011.1">
    <property type="nucleotide sequence ID" value="NZ_CP007514.1"/>
</dbReference>
<dbReference type="eggNOG" id="COG2149">
    <property type="taxonomic scope" value="Bacteria"/>
</dbReference>
<name>A0A023X555_RUBRA</name>
<keyword evidence="3 5" id="KW-1133">Transmembrane helix</keyword>
<evidence type="ECO:0000256" key="4">
    <source>
        <dbReference type="ARBA" id="ARBA00023136"/>
    </source>
</evidence>
<organism evidence="7 9">
    <name type="scientific">Rubrobacter radiotolerans</name>
    <name type="common">Arthrobacter radiotolerans</name>
    <dbReference type="NCBI Taxonomy" id="42256"/>
    <lineage>
        <taxon>Bacteria</taxon>
        <taxon>Bacillati</taxon>
        <taxon>Actinomycetota</taxon>
        <taxon>Rubrobacteria</taxon>
        <taxon>Rubrobacterales</taxon>
        <taxon>Rubrobacteraceae</taxon>
        <taxon>Rubrobacter</taxon>
    </lineage>
</organism>
<keyword evidence="9" id="KW-1185">Reference proteome</keyword>